<evidence type="ECO:0000256" key="2">
    <source>
        <dbReference type="ARBA" id="ARBA00023315"/>
    </source>
</evidence>
<evidence type="ECO:0000313" key="5">
    <source>
        <dbReference type="Proteomes" id="UP001597373"/>
    </source>
</evidence>
<dbReference type="PANTHER" id="PTHR43800:SF1">
    <property type="entry name" value="PEPTIDYL-LYSINE N-ACETYLTRANSFERASE YJAB"/>
    <property type="match status" value="1"/>
</dbReference>
<reference evidence="5" key="1">
    <citation type="journal article" date="2019" name="Int. J. Syst. Evol. Microbiol.">
        <title>The Global Catalogue of Microorganisms (GCM) 10K type strain sequencing project: providing services to taxonomists for standard genome sequencing and annotation.</title>
        <authorList>
            <consortium name="The Broad Institute Genomics Platform"/>
            <consortium name="The Broad Institute Genome Sequencing Center for Infectious Disease"/>
            <person name="Wu L."/>
            <person name="Ma J."/>
        </authorList>
    </citation>
    <scope>NUCLEOTIDE SEQUENCE [LARGE SCALE GENOMIC DNA]</scope>
    <source>
        <strain evidence="5">KCTC 23707</strain>
    </source>
</reference>
<protein>
    <submittedName>
        <fullName evidence="4">GNAT family N-acetyltransferase</fullName>
        <ecNumber evidence="4">2.3.1.-</ecNumber>
    </submittedName>
</protein>
<proteinExistence type="predicted"/>
<feature type="domain" description="N-acetyltransferase" evidence="3">
    <location>
        <begin position="6"/>
        <end position="142"/>
    </location>
</feature>
<dbReference type="PANTHER" id="PTHR43800">
    <property type="entry name" value="PEPTIDYL-LYSINE N-ACETYLTRANSFERASE YJAB"/>
    <property type="match status" value="1"/>
</dbReference>
<dbReference type="SUPFAM" id="SSF55729">
    <property type="entry name" value="Acyl-CoA N-acyltransferases (Nat)"/>
    <property type="match status" value="1"/>
</dbReference>
<comment type="caution">
    <text evidence="4">The sequence shown here is derived from an EMBL/GenBank/DDBJ whole genome shotgun (WGS) entry which is preliminary data.</text>
</comment>
<dbReference type="Gene3D" id="3.40.630.30">
    <property type="match status" value="1"/>
</dbReference>
<dbReference type="PROSITE" id="PS51186">
    <property type="entry name" value="GNAT"/>
    <property type="match status" value="1"/>
</dbReference>
<keyword evidence="2 4" id="KW-0012">Acyltransferase</keyword>
<dbReference type="Pfam" id="PF13508">
    <property type="entry name" value="Acetyltransf_7"/>
    <property type="match status" value="1"/>
</dbReference>
<dbReference type="CDD" id="cd04301">
    <property type="entry name" value="NAT_SF"/>
    <property type="match status" value="1"/>
</dbReference>
<accession>A0ABW5DIV0</accession>
<evidence type="ECO:0000259" key="3">
    <source>
        <dbReference type="PROSITE" id="PS51186"/>
    </source>
</evidence>
<dbReference type="RefSeq" id="WP_345098282.1">
    <property type="nucleotide sequence ID" value="NZ_BAABGS010000012.1"/>
</dbReference>
<dbReference type="Proteomes" id="UP001597373">
    <property type="component" value="Unassembled WGS sequence"/>
</dbReference>
<dbReference type="EC" id="2.3.1.-" evidence="4"/>
<dbReference type="GO" id="GO:0016746">
    <property type="term" value="F:acyltransferase activity"/>
    <property type="evidence" value="ECO:0007669"/>
    <property type="project" value="UniProtKB-KW"/>
</dbReference>
<sequence length="155" mass="17355">MTSETIMIRPFDAAADTQTLSEIWFQASLLAHPFIGEARLKEQKRLIEEKYLPLAETWVACRAGEPVGFISLLDTFVGGIFVSPREQGRGIGRRLIAHTLSARDGLTLEVYTANEQACRFYAALGFRELSRRGVDDEGLPFENARLHVTRDTAKV</sequence>
<evidence type="ECO:0000256" key="1">
    <source>
        <dbReference type="ARBA" id="ARBA00022679"/>
    </source>
</evidence>
<dbReference type="InterPro" id="IPR000182">
    <property type="entry name" value="GNAT_dom"/>
</dbReference>
<organism evidence="4 5">
    <name type="scientific">Chelativorans composti</name>
    <dbReference type="NCBI Taxonomy" id="768533"/>
    <lineage>
        <taxon>Bacteria</taxon>
        <taxon>Pseudomonadati</taxon>
        <taxon>Pseudomonadota</taxon>
        <taxon>Alphaproteobacteria</taxon>
        <taxon>Hyphomicrobiales</taxon>
        <taxon>Phyllobacteriaceae</taxon>
        <taxon>Chelativorans</taxon>
    </lineage>
</organism>
<dbReference type="InterPro" id="IPR016181">
    <property type="entry name" value="Acyl_CoA_acyltransferase"/>
</dbReference>
<gene>
    <name evidence="4" type="ORF">ACFSMZ_14755</name>
</gene>
<evidence type="ECO:0000313" key="4">
    <source>
        <dbReference type="EMBL" id="MFD2261008.1"/>
    </source>
</evidence>
<keyword evidence="5" id="KW-1185">Reference proteome</keyword>
<name>A0ABW5DIV0_9HYPH</name>
<keyword evidence="1 4" id="KW-0808">Transferase</keyword>
<dbReference type="EMBL" id="JBHUIR010000054">
    <property type="protein sequence ID" value="MFD2261008.1"/>
    <property type="molecule type" value="Genomic_DNA"/>
</dbReference>